<keyword evidence="3" id="KW-1185">Reference proteome</keyword>
<accession>A0A1M4Y732</accession>
<dbReference type="EMBL" id="FQVL01000006">
    <property type="protein sequence ID" value="SHF01479.1"/>
    <property type="molecule type" value="Genomic_DNA"/>
</dbReference>
<feature type="chain" id="PRO_5012431740" evidence="1">
    <location>
        <begin position="28"/>
        <end position="130"/>
    </location>
</feature>
<protein>
    <submittedName>
        <fullName evidence="2">Uncharacterized protein</fullName>
    </submittedName>
</protein>
<dbReference type="Proteomes" id="UP000184476">
    <property type="component" value="Unassembled WGS sequence"/>
</dbReference>
<evidence type="ECO:0000313" key="2">
    <source>
        <dbReference type="EMBL" id="SHF01479.1"/>
    </source>
</evidence>
<proteinExistence type="predicted"/>
<evidence type="ECO:0000313" key="3">
    <source>
        <dbReference type="Proteomes" id="UP000184476"/>
    </source>
</evidence>
<gene>
    <name evidence="2" type="ORF">SAMN05444392_10680</name>
</gene>
<sequence>MKKFYMTTVTAVLALIFVFAGQIQSYAATYGYTEIKGTNNYSYTVAVEANRTGHYVAYSVWTKNDINVKWWIKDLDTGVTVKTGKITSTGFNGGKVTGLYGKRYRLYLKCDDYSWNNNKCNSYGIISTYQ</sequence>
<dbReference type="RefSeq" id="WP_073154915.1">
    <property type="nucleotide sequence ID" value="NZ_FQVL01000006.1"/>
</dbReference>
<feature type="signal peptide" evidence="1">
    <location>
        <begin position="1"/>
        <end position="27"/>
    </location>
</feature>
<dbReference type="OrthoDB" id="9875332at2"/>
<keyword evidence="1" id="KW-0732">Signal</keyword>
<organism evidence="2 3">
    <name type="scientific">Seinonella peptonophila</name>
    <dbReference type="NCBI Taxonomy" id="112248"/>
    <lineage>
        <taxon>Bacteria</taxon>
        <taxon>Bacillati</taxon>
        <taxon>Bacillota</taxon>
        <taxon>Bacilli</taxon>
        <taxon>Bacillales</taxon>
        <taxon>Thermoactinomycetaceae</taxon>
        <taxon>Seinonella</taxon>
    </lineage>
</organism>
<reference evidence="2 3" key="1">
    <citation type="submission" date="2016-11" db="EMBL/GenBank/DDBJ databases">
        <authorList>
            <person name="Jaros S."/>
            <person name="Januszkiewicz K."/>
            <person name="Wedrychowicz H."/>
        </authorList>
    </citation>
    <scope>NUCLEOTIDE SEQUENCE [LARGE SCALE GENOMIC DNA]</scope>
    <source>
        <strain evidence="2 3">DSM 44666</strain>
    </source>
</reference>
<evidence type="ECO:0000256" key="1">
    <source>
        <dbReference type="SAM" id="SignalP"/>
    </source>
</evidence>
<dbReference type="AlphaFoldDB" id="A0A1M4Y732"/>
<name>A0A1M4Y732_9BACL</name>